<evidence type="ECO:0000313" key="1">
    <source>
        <dbReference type="EMBL" id="JAP17401.1"/>
    </source>
</evidence>
<proteinExistence type="predicted"/>
<dbReference type="EMBL" id="GEDG01022574">
    <property type="protein sequence ID" value="JAP17401.1"/>
    <property type="molecule type" value="Transcribed_RNA"/>
</dbReference>
<protein>
    <submittedName>
        <fullName evidence="1">Putative ovule protein</fullName>
    </submittedName>
</protein>
<accession>A0A0V0HBZ6</accession>
<dbReference type="AlphaFoldDB" id="A0A0V0HBZ6"/>
<reference evidence="1" key="1">
    <citation type="submission" date="2015-12" db="EMBL/GenBank/DDBJ databases">
        <title>Gene expression during late stages of embryo sac development: a critical building block for successful pollen-pistil interactions.</title>
        <authorList>
            <person name="Liu Y."/>
            <person name="Joly V."/>
            <person name="Sabar M."/>
            <person name="Matton D.P."/>
        </authorList>
    </citation>
    <scope>NUCLEOTIDE SEQUENCE</scope>
</reference>
<name>A0A0V0HBZ6_SOLCH</name>
<sequence>MYSKCIPTIFGLSETYISFQPCNYAFIPCISTFLSSELKGLTRIEVFEPPRLEKNMKGETQREGMQSVMPRFMY</sequence>
<organism evidence="1">
    <name type="scientific">Solanum chacoense</name>
    <name type="common">Chaco potato</name>
    <dbReference type="NCBI Taxonomy" id="4108"/>
    <lineage>
        <taxon>Eukaryota</taxon>
        <taxon>Viridiplantae</taxon>
        <taxon>Streptophyta</taxon>
        <taxon>Embryophyta</taxon>
        <taxon>Tracheophyta</taxon>
        <taxon>Spermatophyta</taxon>
        <taxon>Magnoliopsida</taxon>
        <taxon>eudicotyledons</taxon>
        <taxon>Gunneridae</taxon>
        <taxon>Pentapetalae</taxon>
        <taxon>asterids</taxon>
        <taxon>lamiids</taxon>
        <taxon>Solanales</taxon>
        <taxon>Solanaceae</taxon>
        <taxon>Solanoideae</taxon>
        <taxon>Solaneae</taxon>
        <taxon>Solanum</taxon>
    </lineage>
</organism>